<dbReference type="GO" id="GO:0051499">
    <property type="term" value="F:D-aminoacyl-tRNA deacylase activity"/>
    <property type="evidence" value="ECO:0007669"/>
    <property type="project" value="UniProtKB-EC"/>
</dbReference>
<protein>
    <recommendedName>
        <fullName evidence="2">D-aminoacyl-tRNA deacylase</fullName>
        <shortName evidence="2">DTD</shortName>
        <ecNumber evidence="2">3.1.1.96</ecNumber>
    </recommendedName>
    <alternativeName>
        <fullName evidence="2">Gly-tRNA(Ala) deacylase</fullName>
        <ecNumber evidence="2">3.1.1.-</ecNumber>
    </alternativeName>
</protein>
<keyword evidence="2" id="KW-0694">RNA-binding</keyword>
<proteinExistence type="inferred from homology"/>
<dbReference type="RefSeq" id="WP_378115925.1">
    <property type="nucleotide sequence ID" value="NZ_JBHRTF010000002.1"/>
</dbReference>
<comment type="function">
    <text evidence="2">An aminoacyl-tRNA editing enzyme that deacylates mischarged D-aminoacyl-tRNAs. Also deacylates mischarged glycyl-tRNA(Ala), protecting cells against glycine mischarging by AlaRS. Acts via tRNA-based rather than protein-based catalysis; rejects L-amino acids rather than detecting D-amino acids in the active site. By recycling D-aminoacyl-tRNA to D-amino acids and free tRNA molecules, this enzyme counteracts the toxicity associated with the formation of D-aminoacyl-tRNA entities in vivo and helps enforce protein L-homochirality.</text>
</comment>
<evidence type="ECO:0000256" key="2">
    <source>
        <dbReference type="HAMAP-Rule" id="MF_00518"/>
    </source>
</evidence>
<evidence type="ECO:0000313" key="3">
    <source>
        <dbReference type="EMBL" id="MFC3114513.1"/>
    </source>
</evidence>
<dbReference type="HAMAP" id="MF_00518">
    <property type="entry name" value="Deacylase_Dtd"/>
    <property type="match status" value="1"/>
</dbReference>
<name>A0ABV7FD70_9GAMM</name>
<accession>A0ABV7FD70</accession>
<dbReference type="EC" id="3.1.1.-" evidence="2"/>
<keyword evidence="2" id="KW-0820">tRNA-binding</keyword>
<dbReference type="EMBL" id="JBHRTF010000002">
    <property type="protein sequence ID" value="MFC3114513.1"/>
    <property type="molecule type" value="Genomic_DNA"/>
</dbReference>
<comment type="caution">
    <text evidence="3">The sequence shown here is derived from an EMBL/GenBank/DDBJ whole genome shotgun (WGS) entry which is preliminary data.</text>
</comment>
<dbReference type="Proteomes" id="UP001595555">
    <property type="component" value="Unassembled WGS sequence"/>
</dbReference>
<keyword evidence="2" id="KW-0963">Cytoplasm</keyword>
<evidence type="ECO:0000313" key="4">
    <source>
        <dbReference type="Proteomes" id="UP001595555"/>
    </source>
</evidence>
<keyword evidence="4" id="KW-1185">Reference proteome</keyword>
<comment type="subunit">
    <text evidence="2">Homodimer.</text>
</comment>
<organism evidence="3 4">
    <name type="scientific">Cellvibrio fontiphilus</name>
    <dbReference type="NCBI Taxonomy" id="1815559"/>
    <lineage>
        <taxon>Bacteria</taxon>
        <taxon>Pseudomonadati</taxon>
        <taxon>Pseudomonadota</taxon>
        <taxon>Gammaproteobacteria</taxon>
        <taxon>Cellvibrionales</taxon>
        <taxon>Cellvibrionaceae</taxon>
        <taxon>Cellvibrio</taxon>
    </lineage>
</organism>
<comment type="similarity">
    <text evidence="1 2">Belongs to the DTD family.</text>
</comment>
<comment type="catalytic activity">
    <reaction evidence="2">
        <text>glycyl-tRNA(Ala) + H2O = tRNA(Ala) + glycine + H(+)</text>
        <dbReference type="Rhea" id="RHEA:53744"/>
        <dbReference type="Rhea" id="RHEA-COMP:9657"/>
        <dbReference type="Rhea" id="RHEA-COMP:13640"/>
        <dbReference type="ChEBI" id="CHEBI:15377"/>
        <dbReference type="ChEBI" id="CHEBI:15378"/>
        <dbReference type="ChEBI" id="CHEBI:57305"/>
        <dbReference type="ChEBI" id="CHEBI:78442"/>
        <dbReference type="ChEBI" id="CHEBI:78522"/>
    </reaction>
</comment>
<gene>
    <name evidence="2 3" type="primary">dtd</name>
    <name evidence="3" type="ORF">ACFODX_03025</name>
</gene>
<dbReference type="InterPro" id="IPR023509">
    <property type="entry name" value="DTD-like_sf"/>
</dbReference>
<sequence length="146" mass="15612">MLGLLQRVSEASVTVDNNVVGEIGQGILLLLGIQKNDGTATADKLIDKILAYRMFADDNNKMNCSVQQIGGGILVVSQFTLAADTNKGLRPSFSSAAPPAQAQQLYDYFVEQLRVRHQPVAAGIFAADMKVALVNDGPVTFMLSAE</sequence>
<dbReference type="PANTHER" id="PTHR10472:SF5">
    <property type="entry name" value="D-AMINOACYL-TRNA DEACYLASE 1"/>
    <property type="match status" value="1"/>
</dbReference>
<dbReference type="SUPFAM" id="SSF69500">
    <property type="entry name" value="DTD-like"/>
    <property type="match status" value="1"/>
</dbReference>
<evidence type="ECO:0000256" key="1">
    <source>
        <dbReference type="ARBA" id="ARBA00009673"/>
    </source>
</evidence>
<comment type="subcellular location">
    <subcellularLocation>
        <location evidence="2">Cytoplasm</location>
    </subcellularLocation>
</comment>
<reference evidence="4" key="1">
    <citation type="journal article" date="2019" name="Int. J. Syst. Evol. Microbiol.">
        <title>The Global Catalogue of Microorganisms (GCM) 10K type strain sequencing project: providing services to taxonomists for standard genome sequencing and annotation.</title>
        <authorList>
            <consortium name="The Broad Institute Genomics Platform"/>
            <consortium name="The Broad Institute Genome Sequencing Center for Infectious Disease"/>
            <person name="Wu L."/>
            <person name="Ma J."/>
        </authorList>
    </citation>
    <scope>NUCLEOTIDE SEQUENCE [LARGE SCALE GENOMIC DNA]</scope>
    <source>
        <strain evidence="4">KCTC 52237</strain>
    </source>
</reference>
<dbReference type="Pfam" id="PF02580">
    <property type="entry name" value="Tyr_Deacylase"/>
    <property type="match status" value="1"/>
</dbReference>
<dbReference type="NCBIfam" id="TIGR00256">
    <property type="entry name" value="D-aminoacyl-tRNA deacylase"/>
    <property type="match status" value="1"/>
</dbReference>
<comment type="domain">
    <text evidence="2">A Gly-cisPro motif from one monomer fits into the active site of the other monomer to allow specific chiral rejection of L-amino acids.</text>
</comment>
<comment type="catalytic activity">
    <reaction evidence="2">
        <text>a D-aminoacyl-tRNA + H2O = a tRNA + a D-alpha-amino acid + H(+)</text>
        <dbReference type="Rhea" id="RHEA:13953"/>
        <dbReference type="Rhea" id="RHEA-COMP:10123"/>
        <dbReference type="Rhea" id="RHEA-COMP:10124"/>
        <dbReference type="ChEBI" id="CHEBI:15377"/>
        <dbReference type="ChEBI" id="CHEBI:15378"/>
        <dbReference type="ChEBI" id="CHEBI:59871"/>
        <dbReference type="ChEBI" id="CHEBI:78442"/>
        <dbReference type="ChEBI" id="CHEBI:79333"/>
        <dbReference type="EC" id="3.1.1.96"/>
    </reaction>
</comment>
<dbReference type="Gene3D" id="3.50.80.10">
    <property type="entry name" value="D-tyrosyl-tRNA(Tyr) deacylase"/>
    <property type="match status" value="1"/>
</dbReference>
<dbReference type="EC" id="3.1.1.96" evidence="2"/>
<feature type="short sequence motif" description="Gly-cisPro motif, important for rejection of L-amino acids" evidence="2">
    <location>
        <begin position="137"/>
        <end position="138"/>
    </location>
</feature>
<dbReference type="InterPro" id="IPR003732">
    <property type="entry name" value="Daa-tRNA_deacyls_DTD"/>
</dbReference>
<dbReference type="CDD" id="cd00563">
    <property type="entry name" value="Dtyr_deacylase"/>
    <property type="match status" value="1"/>
</dbReference>
<keyword evidence="2 3" id="KW-0378">Hydrolase</keyword>
<dbReference type="PANTHER" id="PTHR10472">
    <property type="entry name" value="D-TYROSYL-TRNA TYR DEACYLASE"/>
    <property type="match status" value="1"/>
</dbReference>